<dbReference type="AlphaFoldDB" id="A0A9P0PXZ5"/>
<evidence type="ECO:0000256" key="1">
    <source>
        <dbReference type="ARBA" id="ARBA00001968"/>
    </source>
</evidence>
<feature type="domain" description="DDE Tnp4" evidence="3">
    <location>
        <begin position="44"/>
        <end position="150"/>
    </location>
</feature>
<name>A0A9P0PXZ5_ACAOB</name>
<evidence type="ECO:0000313" key="4">
    <source>
        <dbReference type="EMBL" id="CAH2003175.1"/>
    </source>
</evidence>
<evidence type="ECO:0000313" key="5">
    <source>
        <dbReference type="Proteomes" id="UP001152888"/>
    </source>
</evidence>
<sequence>MVPEVCKAINSVLKDQIKLPQTPEEWLHIEEGFRHKFPRCVGAIDGKHIVINRPAHSGSKFYNFKGTHSIVLMALVDIQYRFTFADIGGQGFISDGGIFRNSLLWQKIDTNTINLLPDAPLPGRQTDVPYVFLGDGAFALHKHIMKPFPGGWLLETNTNQPRDFSY</sequence>
<reference evidence="4" key="1">
    <citation type="submission" date="2022-03" db="EMBL/GenBank/DDBJ databases">
        <authorList>
            <person name="Sayadi A."/>
        </authorList>
    </citation>
    <scope>NUCLEOTIDE SEQUENCE</scope>
</reference>
<keyword evidence="2" id="KW-0479">Metal-binding</keyword>
<dbReference type="EMBL" id="CAKOFQ010007531">
    <property type="protein sequence ID" value="CAH2003175.1"/>
    <property type="molecule type" value="Genomic_DNA"/>
</dbReference>
<evidence type="ECO:0000256" key="2">
    <source>
        <dbReference type="ARBA" id="ARBA00022723"/>
    </source>
</evidence>
<proteinExistence type="predicted"/>
<gene>
    <name evidence="4" type="ORF">ACAOBT_LOCUS27238</name>
</gene>
<keyword evidence="5" id="KW-1185">Reference proteome</keyword>
<dbReference type="OrthoDB" id="6627079at2759"/>
<evidence type="ECO:0000259" key="3">
    <source>
        <dbReference type="Pfam" id="PF13359"/>
    </source>
</evidence>
<protein>
    <recommendedName>
        <fullName evidence="3">DDE Tnp4 domain-containing protein</fullName>
    </recommendedName>
</protein>
<accession>A0A9P0PXZ5</accession>
<organism evidence="4 5">
    <name type="scientific">Acanthoscelides obtectus</name>
    <name type="common">Bean weevil</name>
    <name type="synonym">Bruchus obtectus</name>
    <dbReference type="NCBI Taxonomy" id="200917"/>
    <lineage>
        <taxon>Eukaryota</taxon>
        <taxon>Metazoa</taxon>
        <taxon>Ecdysozoa</taxon>
        <taxon>Arthropoda</taxon>
        <taxon>Hexapoda</taxon>
        <taxon>Insecta</taxon>
        <taxon>Pterygota</taxon>
        <taxon>Neoptera</taxon>
        <taxon>Endopterygota</taxon>
        <taxon>Coleoptera</taxon>
        <taxon>Polyphaga</taxon>
        <taxon>Cucujiformia</taxon>
        <taxon>Chrysomeloidea</taxon>
        <taxon>Chrysomelidae</taxon>
        <taxon>Bruchinae</taxon>
        <taxon>Bruchini</taxon>
        <taxon>Acanthoscelides</taxon>
    </lineage>
</organism>
<dbReference type="Proteomes" id="UP001152888">
    <property type="component" value="Unassembled WGS sequence"/>
</dbReference>
<comment type="caution">
    <text evidence="4">The sequence shown here is derived from an EMBL/GenBank/DDBJ whole genome shotgun (WGS) entry which is preliminary data.</text>
</comment>
<comment type="cofactor">
    <cofactor evidence="1">
        <name>a divalent metal cation</name>
        <dbReference type="ChEBI" id="CHEBI:60240"/>
    </cofactor>
</comment>
<dbReference type="InterPro" id="IPR027806">
    <property type="entry name" value="HARBI1_dom"/>
</dbReference>
<dbReference type="GO" id="GO:0046872">
    <property type="term" value="F:metal ion binding"/>
    <property type="evidence" value="ECO:0007669"/>
    <property type="project" value="UniProtKB-KW"/>
</dbReference>
<dbReference type="Pfam" id="PF13359">
    <property type="entry name" value="DDE_Tnp_4"/>
    <property type="match status" value="1"/>
</dbReference>